<sequence length="553" mass="62248">MTMERGVYAQGWFSRGHNYHPSLPPRRLKMVEDFAEYRATLITWPSLGGGPISLAYLEDEASAPIPARYRQYGFLKDSEFLDECRKRGVKAFSVIFSTQGWEFPVELNDAEDEILAMNELRGVGKPGWLGLREFTQNRYPKLWAPFEKYFPEGLTNSRGERVTDLWEECASRDIHGNAQHATWLEVPELEQQCHYMDIGNPVWREYLKAIVRIHVDAGVDGIQFDEPDSPLAALAYGGSFSYDNVTGFTAYLAALDPSSVPASVGDLGSFHYGEWLLARGVDWVNLKAEGDEGVVARLYMRFMQKQQASNFKELSDYVRDYAASKGRTVLVSSNLYDGATWHDPLAEMVDILVPEQRHTLYSQPAWMRYIAAFGGDKPVAISTNPYDGVMPELLPRMNRGKDFDRFRVMLYEAAALGVNMSVPYGAWMGSVIKDAVWAPHEETVEIQNFLADHEDLFARRTANTTLIVYSTDSNFIENVWQVQGAPTAVRTTTRKSVRQVPRRSPFSESPVPSHCPSARSTWPSSTTASFAKTTSRRPVSRGTPRSSSPAAVR</sequence>
<feature type="compositionally biased region" description="Basic residues" evidence="1">
    <location>
        <begin position="492"/>
        <end position="501"/>
    </location>
</feature>
<evidence type="ECO:0008006" key="4">
    <source>
        <dbReference type="Google" id="ProtNLM"/>
    </source>
</evidence>
<gene>
    <name evidence="2" type="ORF">GCM10025867_36930</name>
</gene>
<organism evidence="2 3">
    <name type="scientific">Frondihabitans sucicola</name>
    <dbReference type="NCBI Taxonomy" id="1268041"/>
    <lineage>
        <taxon>Bacteria</taxon>
        <taxon>Bacillati</taxon>
        <taxon>Actinomycetota</taxon>
        <taxon>Actinomycetes</taxon>
        <taxon>Micrococcales</taxon>
        <taxon>Microbacteriaceae</taxon>
        <taxon>Frondihabitans</taxon>
    </lineage>
</organism>
<dbReference type="RefSeq" id="WP_286344218.1">
    <property type="nucleotide sequence ID" value="NZ_AP027732.1"/>
</dbReference>
<protein>
    <recommendedName>
        <fullName evidence="4">Glycosyl hydrolase-like 10 domain-containing protein</fullName>
    </recommendedName>
</protein>
<dbReference type="Gene3D" id="3.20.20.80">
    <property type="entry name" value="Glycosidases"/>
    <property type="match status" value="1"/>
</dbReference>
<evidence type="ECO:0000256" key="1">
    <source>
        <dbReference type="SAM" id="MobiDB-lite"/>
    </source>
</evidence>
<feature type="compositionally biased region" description="Low complexity" evidence="1">
    <location>
        <begin position="524"/>
        <end position="533"/>
    </location>
</feature>
<evidence type="ECO:0000313" key="3">
    <source>
        <dbReference type="Proteomes" id="UP001321486"/>
    </source>
</evidence>
<dbReference type="Proteomes" id="UP001321486">
    <property type="component" value="Chromosome"/>
</dbReference>
<feature type="region of interest" description="Disordered" evidence="1">
    <location>
        <begin position="491"/>
        <end position="553"/>
    </location>
</feature>
<dbReference type="SUPFAM" id="SSF51445">
    <property type="entry name" value="(Trans)glycosidases"/>
    <property type="match status" value="2"/>
</dbReference>
<feature type="compositionally biased region" description="Polar residues" evidence="1">
    <location>
        <begin position="543"/>
        <end position="553"/>
    </location>
</feature>
<dbReference type="EMBL" id="AP027732">
    <property type="protein sequence ID" value="BDZ51452.1"/>
    <property type="molecule type" value="Genomic_DNA"/>
</dbReference>
<reference evidence="3" key="1">
    <citation type="journal article" date="2019" name="Int. J. Syst. Evol. Microbiol.">
        <title>The Global Catalogue of Microorganisms (GCM) 10K type strain sequencing project: providing services to taxonomists for standard genome sequencing and annotation.</title>
        <authorList>
            <consortium name="The Broad Institute Genomics Platform"/>
            <consortium name="The Broad Institute Genome Sequencing Center for Infectious Disease"/>
            <person name="Wu L."/>
            <person name="Ma J."/>
        </authorList>
    </citation>
    <scope>NUCLEOTIDE SEQUENCE [LARGE SCALE GENOMIC DNA]</scope>
    <source>
        <strain evidence="3">NBRC 108728</strain>
    </source>
</reference>
<proteinExistence type="predicted"/>
<keyword evidence="3" id="KW-1185">Reference proteome</keyword>
<evidence type="ECO:0000313" key="2">
    <source>
        <dbReference type="EMBL" id="BDZ51452.1"/>
    </source>
</evidence>
<name>A0ABM8GSK8_9MICO</name>
<dbReference type="InterPro" id="IPR017853">
    <property type="entry name" value="GH"/>
</dbReference>
<accession>A0ABM8GSK8</accession>